<sequence>MTIVLFLNWHSTYASPTACALAAAPDPVPPPPPPSPPETPASTTPQSSTLSSTQCREPRGLADNVSQTLSSSSPSNTSSLDRPR</sequence>
<evidence type="ECO:0000313" key="3">
    <source>
        <dbReference type="Proteomes" id="UP000800041"/>
    </source>
</evidence>
<organism evidence="2 3">
    <name type="scientific">Aulographum hederae CBS 113979</name>
    <dbReference type="NCBI Taxonomy" id="1176131"/>
    <lineage>
        <taxon>Eukaryota</taxon>
        <taxon>Fungi</taxon>
        <taxon>Dikarya</taxon>
        <taxon>Ascomycota</taxon>
        <taxon>Pezizomycotina</taxon>
        <taxon>Dothideomycetes</taxon>
        <taxon>Pleosporomycetidae</taxon>
        <taxon>Aulographales</taxon>
        <taxon>Aulographaceae</taxon>
    </lineage>
</organism>
<feature type="compositionally biased region" description="Pro residues" evidence="1">
    <location>
        <begin position="26"/>
        <end position="39"/>
    </location>
</feature>
<reference evidence="2" key="1">
    <citation type="journal article" date="2020" name="Stud. Mycol.">
        <title>101 Dothideomycetes genomes: a test case for predicting lifestyles and emergence of pathogens.</title>
        <authorList>
            <person name="Haridas S."/>
            <person name="Albert R."/>
            <person name="Binder M."/>
            <person name="Bloem J."/>
            <person name="Labutti K."/>
            <person name="Salamov A."/>
            <person name="Andreopoulos B."/>
            <person name="Baker S."/>
            <person name="Barry K."/>
            <person name="Bills G."/>
            <person name="Bluhm B."/>
            <person name="Cannon C."/>
            <person name="Castanera R."/>
            <person name="Culley D."/>
            <person name="Daum C."/>
            <person name="Ezra D."/>
            <person name="Gonzalez J."/>
            <person name="Henrissat B."/>
            <person name="Kuo A."/>
            <person name="Liang C."/>
            <person name="Lipzen A."/>
            <person name="Lutzoni F."/>
            <person name="Magnuson J."/>
            <person name="Mondo S."/>
            <person name="Nolan M."/>
            <person name="Ohm R."/>
            <person name="Pangilinan J."/>
            <person name="Park H.-J."/>
            <person name="Ramirez L."/>
            <person name="Alfaro M."/>
            <person name="Sun H."/>
            <person name="Tritt A."/>
            <person name="Yoshinaga Y."/>
            <person name="Zwiers L.-H."/>
            <person name="Turgeon B."/>
            <person name="Goodwin S."/>
            <person name="Spatafora J."/>
            <person name="Crous P."/>
            <person name="Grigoriev I."/>
        </authorList>
    </citation>
    <scope>NUCLEOTIDE SEQUENCE</scope>
    <source>
        <strain evidence="2">CBS 113979</strain>
    </source>
</reference>
<feature type="compositionally biased region" description="Low complexity" evidence="1">
    <location>
        <begin position="40"/>
        <end position="53"/>
    </location>
</feature>
<keyword evidence="3" id="KW-1185">Reference proteome</keyword>
<dbReference type="EMBL" id="ML977155">
    <property type="protein sequence ID" value="KAF1986724.1"/>
    <property type="molecule type" value="Genomic_DNA"/>
</dbReference>
<dbReference type="AlphaFoldDB" id="A0A6G1H0Y6"/>
<name>A0A6G1H0Y6_9PEZI</name>
<evidence type="ECO:0000256" key="1">
    <source>
        <dbReference type="SAM" id="MobiDB-lite"/>
    </source>
</evidence>
<feature type="compositionally biased region" description="Low complexity" evidence="1">
    <location>
        <begin position="66"/>
        <end position="84"/>
    </location>
</feature>
<accession>A0A6G1H0Y6</accession>
<protein>
    <submittedName>
        <fullName evidence="2">Uncharacterized protein</fullName>
    </submittedName>
</protein>
<dbReference type="Proteomes" id="UP000800041">
    <property type="component" value="Unassembled WGS sequence"/>
</dbReference>
<proteinExistence type="predicted"/>
<gene>
    <name evidence="2" type="ORF">K402DRAFT_393347</name>
</gene>
<evidence type="ECO:0000313" key="2">
    <source>
        <dbReference type="EMBL" id="KAF1986724.1"/>
    </source>
</evidence>
<feature type="region of interest" description="Disordered" evidence="1">
    <location>
        <begin position="21"/>
        <end position="84"/>
    </location>
</feature>